<dbReference type="RefSeq" id="WP_066866571.1">
    <property type="nucleotide sequence ID" value="NZ_CABKVV010000014.1"/>
</dbReference>
<dbReference type="Proteomes" id="UP001524473">
    <property type="component" value="Unassembled WGS sequence"/>
</dbReference>
<accession>A0ABT1S0B4</accession>
<feature type="domain" description="HTH cro/C1-type" evidence="6">
    <location>
        <begin position="5"/>
        <end position="47"/>
    </location>
</feature>
<sequence>MEVNMKDIARHAGVSVSTVSRVLNGQGYIRQETREKVLRAIEKYHYIPNNSARNLKREAVKAVGIVVKGFSNPFFVRMLDVVQRVLEEKGYLMYLHPIDPLEDEVEEAVSLVKEKKPMGILFLGGNFEHGREKLDLLSVPYVMLAMMMNRDRVEDSRYSSVSIDDYRETYEVGRRVWRAGHRRVAVMGFHERETSVSGLRVSAFQQALWDCGSAEGRIIKADSFSMEAGYSAAKKLLRQEEHITCLFCIADVLALGAMRAIHEAGLRVPEDIAVIGFDGIEAGRFSVPSLATVRQPGEAMAESGVGVLIGCIEQGRQSSHLVFPAEFFEGESFVKLEEPLVL</sequence>
<dbReference type="PROSITE" id="PS50932">
    <property type="entry name" value="HTH_LACI_2"/>
    <property type="match status" value="1"/>
</dbReference>
<dbReference type="CDD" id="cd06267">
    <property type="entry name" value="PBP1_LacI_sugar_binding-like"/>
    <property type="match status" value="1"/>
</dbReference>
<dbReference type="SUPFAM" id="SSF47413">
    <property type="entry name" value="lambda repressor-like DNA-binding domains"/>
    <property type="match status" value="1"/>
</dbReference>
<dbReference type="PRINTS" id="PR00036">
    <property type="entry name" value="HTHLACI"/>
</dbReference>
<dbReference type="EMBL" id="JANFZH010000023">
    <property type="protein sequence ID" value="MCQ4840374.1"/>
    <property type="molecule type" value="Genomic_DNA"/>
</dbReference>
<organism evidence="7 8">
    <name type="scientific">Neglectibacter timonensis</name>
    <dbReference type="NCBI Taxonomy" id="1776382"/>
    <lineage>
        <taxon>Bacteria</taxon>
        <taxon>Bacillati</taxon>
        <taxon>Bacillota</taxon>
        <taxon>Clostridia</taxon>
        <taxon>Eubacteriales</taxon>
        <taxon>Oscillospiraceae</taxon>
        <taxon>Neglectibacter</taxon>
    </lineage>
</organism>
<keyword evidence="4" id="KW-0804">Transcription</keyword>
<dbReference type="CDD" id="cd01392">
    <property type="entry name" value="HTH_LacI"/>
    <property type="match status" value="1"/>
</dbReference>
<keyword evidence="1" id="KW-0678">Repressor</keyword>
<evidence type="ECO:0000256" key="2">
    <source>
        <dbReference type="ARBA" id="ARBA00023015"/>
    </source>
</evidence>
<evidence type="ECO:0000313" key="8">
    <source>
        <dbReference type="Proteomes" id="UP001524473"/>
    </source>
</evidence>
<dbReference type="Gene3D" id="3.40.50.2300">
    <property type="match status" value="2"/>
</dbReference>
<dbReference type="PANTHER" id="PTHR30146">
    <property type="entry name" value="LACI-RELATED TRANSCRIPTIONAL REPRESSOR"/>
    <property type="match status" value="1"/>
</dbReference>
<evidence type="ECO:0000259" key="6">
    <source>
        <dbReference type="PROSITE" id="PS50943"/>
    </source>
</evidence>
<dbReference type="PROSITE" id="PS50943">
    <property type="entry name" value="HTH_CROC1"/>
    <property type="match status" value="1"/>
</dbReference>
<dbReference type="Gene3D" id="1.10.260.40">
    <property type="entry name" value="lambda repressor-like DNA-binding domains"/>
    <property type="match status" value="1"/>
</dbReference>
<dbReference type="PROSITE" id="PS00356">
    <property type="entry name" value="HTH_LACI_1"/>
    <property type="match status" value="1"/>
</dbReference>
<dbReference type="InterPro" id="IPR010982">
    <property type="entry name" value="Lambda_DNA-bd_dom_sf"/>
</dbReference>
<gene>
    <name evidence="7" type="ORF">NE695_10680</name>
</gene>
<name>A0ABT1S0B4_9FIRM</name>
<dbReference type="SUPFAM" id="SSF53822">
    <property type="entry name" value="Periplasmic binding protein-like I"/>
    <property type="match status" value="1"/>
</dbReference>
<dbReference type="Pfam" id="PF00356">
    <property type="entry name" value="LacI"/>
    <property type="match status" value="1"/>
</dbReference>
<feature type="domain" description="HTH lacI-type" evidence="5">
    <location>
        <begin position="3"/>
        <end position="57"/>
    </location>
</feature>
<evidence type="ECO:0000313" key="7">
    <source>
        <dbReference type="EMBL" id="MCQ4840374.1"/>
    </source>
</evidence>
<comment type="caution">
    <text evidence="7">The sequence shown here is derived from an EMBL/GenBank/DDBJ whole genome shotgun (WGS) entry which is preliminary data.</text>
</comment>
<evidence type="ECO:0000256" key="4">
    <source>
        <dbReference type="ARBA" id="ARBA00023163"/>
    </source>
</evidence>
<dbReference type="InterPro" id="IPR028082">
    <property type="entry name" value="Peripla_BP_I"/>
</dbReference>
<dbReference type="SMART" id="SM00354">
    <property type="entry name" value="HTH_LACI"/>
    <property type="match status" value="1"/>
</dbReference>
<keyword evidence="8" id="KW-1185">Reference proteome</keyword>
<evidence type="ECO:0000259" key="5">
    <source>
        <dbReference type="PROSITE" id="PS50932"/>
    </source>
</evidence>
<dbReference type="GeneID" id="90533460"/>
<dbReference type="PANTHER" id="PTHR30146:SF148">
    <property type="entry name" value="HTH-TYPE TRANSCRIPTIONAL REPRESSOR PURR-RELATED"/>
    <property type="match status" value="1"/>
</dbReference>
<evidence type="ECO:0000256" key="3">
    <source>
        <dbReference type="ARBA" id="ARBA00023125"/>
    </source>
</evidence>
<dbReference type="InterPro" id="IPR001387">
    <property type="entry name" value="Cro/C1-type_HTH"/>
</dbReference>
<protein>
    <submittedName>
        <fullName evidence="7">LacI family transcriptional regulator</fullName>
    </submittedName>
</protein>
<keyword evidence="2" id="KW-0805">Transcription regulation</keyword>
<reference evidence="7 8" key="1">
    <citation type="submission" date="2022-06" db="EMBL/GenBank/DDBJ databases">
        <title>Isolation of gut microbiota from human fecal samples.</title>
        <authorList>
            <person name="Pamer E.G."/>
            <person name="Barat B."/>
            <person name="Waligurski E."/>
            <person name="Medina S."/>
            <person name="Paddock L."/>
            <person name="Mostad J."/>
        </authorList>
    </citation>
    <scope>NUCLEOTIDE SEQUENCE [LARGE SCALE GENOMIC DNA]</scope>
    <source>
        <strain evidence="7 8">DFI.9.73</strain>
    </source>
</reference>
<keyword evidence="3" id="KW-0238">DNA-binding</keyword>
<dbReference type="Pfam" id="PF13377">
    <property type="entry name" value="Peripla_BP_3"/>
    <property type="match status" value="1"/>
</dbReference>
<proteinExistence type="predicted"/>
<evidence type="ECO:0000256" key="1">
    <source>
        <dbReference type="ARBA" id="ARBA00022491"/>
    </source>
</evidence>
<dbReference type="InterPro" id="IPR000843">
    <property type="entry name" value="HTH_LacI"/>
</dbReference>
<dbReference type="InterPro" id="IPR046335">
    <property type="entry name" value="LacI/GalR-like_sensor"/>
</dbReference>